<dbReference type="KEGG" id="pars:DRW48_13550"/>
<reference evidence="4" key="1">
    <citation type="submission" date="2018-07" db="EMBL/GenBank/DDBJ databases">
        <title>Genome sequencing of Paracoccus sp. SC2-6.</title>
        <authorList>
            <person name="Heo J."/>
            <person name="Kim S.-J."/>
            <person name="Kwon S.-W."/>
        </authorList>
    </citation>
    <scope>NUCLEOTIDE SEQUENCE [LARGE SCALE GENOMIC DNA]</scope>
    <source>
        <strain evidence="4">SC2-6</strain>
    </source>
</reference>
<dbReference type="PANTHER" id="PTHR43669:SF3">
    <property type="entry name" value="ALCOHOL DEHYDROGENASE, PUTATIVE (AFU_ORTHOLOGUE AFUA_3G03445)-RELATED"/>
    <property type="match status" value="1"/>
</dbReference>
<keyword evidence="4" id="KW-1185">Reference proteome</keyword>
<dbReference type="OrthoDB" id="658698at2"/>
<dbReference type="InterPro" id="IPR036291">
    <property type="entry name" value="NAD(P)-bd_dom_sf"/>
</dbReference>
<evidence type="ECO:0000313" key="3">
    <source>
        <dbReference type="EMBL" id="AXC50572.1"/>
    </source>
</evidence>
<gene>
    <name evidence="3" type="ORF">DRW48_13550</name>
</gene>
<sequence>MTTTGEDSAMTKQRVAVITGAAGGMGRAIVAALLRDDIRCYGLDIEGDALSGMAAEIGPEFVGLRVDLTDPAQIRAAFERIASEAGGVDILANNAGTCLMSEFPDIPPAELDRQMSLNFSSAFHCCQAAIKLMQNRDGVRKIINISSNGAYNFDVFDPPHYRASKAALDTLTKDLARRFARDKIAVNSIAPAMTETPLFKVVSDEVLQAAIAQMPHGRAMQPAEVAEWVRFLASPAGDISSGNVIILNQGRDVR</sequence>
<dbReference type="InterPro" id="IPR002347">
    <property type="entry name" value="SDR_fam"/>
</dbReference>
<dbReference type="GO" id="GO:0016491">
    <property type="term" value="F:oxidoreductase activity"/>
    <property type="evidence" value="ECO:0007669"/>
    <property type="project" value="UniProtKB-KW"/>
</dbReference>
<evidence type="ECO:0000256" key="1">
    <source>
        <dbReference type="ARBA" id="ARBA00006484"/>
    </source>
</evidence>
<comment type="similarity">
    <text evidence="1">Belongs to the short-chain dehydrogenases/reductases (SDR) family.</text>
</comment>
<dbReference type="SUPFAM" id="SSF51735">
    <property type="entry name" value="NAD(P)-binding Rossmann-fold domains"/>
    <property type="match status" value="1"/>
</dbReference>
<keyword evidence="2" id="KW-0560">Oxidoreductase</keyword>
<dbReference type="CDD" id="cd05233">
    <property type="entry name" value="SDR_c"/>
    <property type="match status" value="1"/>
</dbReference>
<dbReference type="FunFam" id="3.40.50.720:FF:000084">
    <property type="entry name" value="Short-chain dehydrogenase reductase"/>
    <property type="match status" value="1"/>
</dbReference>
<dbReference type="Pfam" id="PF13561">
    <property type="entry name" value="adh_short_C2"/>
    <property type="match status" value="1"/>
</dbReference>
<dbReference type="PRINTS" id="PR00081">
    <property type="entry name" value="GDHRDH"/>
</dbReference>
<protein>
    <submittedName>
        <fullName evidence="3">SDR family NAD(P)-dependent oxidoreductase</fullName>
    </submittedName>
</protein>
<evidence type="ECO:0000256" key="2">
    <source>
        <dbReference type="ARBA" id="ARBA00023002"/>
    </source>
</evidence>
<name>A0A344PMG7_9RHOB</name>
<dbReference type="PRINTS" id="PR00080">
    <property type="entry name" value="SDRFAMILY"/>
</dbReference>
<accession>A0A344PMG7</accession>
<dbReference type="Proteomes" id="UP000252023">
    <property type="component" value="Chromosome"/>
</dbReference>
<organism evidence="3 4">
    <name type="scientific">Paracoccus suum</name>
    <dbReference type="NCBI Taxonomy" id="2259340"/>
    <lineage>
        <taxon>Bacteria</taxon>
        <taxon>Pseudomonadati</taxon>
        <taxon>Pseudomonadota</taxon>
        <taxon>Alphaproteobacteria</taxon>
        <taxon>Rhodobacterales</taxon>
        <taxon>Paracoccaceae</taxon>
        <taxon>Paracoccus</taxon>
    </lineage>
</organism>
<dbReference type="PANTHER" id="PTHR43669">
    <property type="entry name" value="5-KETO-D-GLUCONATE 5-REDUCTASE"/>
    <property type="match status" value="1"/>
</dbReference>
<dbReference type="AlphaFoldDB" id="A0A344PMG7"/>
<dbReference type="Gene3D" id="3.40.50.720">
    <property type="entry name" value="NAD(P)-binding Rossmann-like Domain"/>
    <property type="match status" value="1"/>
</dbReference>
<evidence type="ECO:0000313" key="4">
    <source>
        <dbReference type="Proteomes" id="UP000252023"/>
    </source>
</evidence>
<proteinExistence type="inferred from homology"/>
<dbReference type="EMBL" id="CP030918">
    <property type="protein sequence ID" value="AXC50572.1"/>
    <property type="molecule type" value="Genomic_DNA"/>
</dbReference>